<dbReference type="SUPFAM" id="SSF52833">
    <property type="entry name" value="Thioredoxin-like"/>
    <property type="match status" value="1"/>
</dbReference>
<evidence type="ECO:0000313" key="8">
    <source>
        <dbReference type="Proteomes" id="UP000705379"/>
    </source>
</evidence>
<evidence type="ECO:0000256" key="2">
    <source>
        <dbReference type="ARBA" id="ARBA00023002"/>
    </source>
</evidence>
<dbReference type="Pfam" id="PF01323">
    <property type="entry name" value="DSBA"/>
    <property type="match status" value="1"/>
</dbReference>
<feature type="signal peptide" evidence="5">
    <location>
        <begin position="1"/>
        <end position="40"/>
    </location>
</feature>
<dbReference type="EMBL" id="QTKU01000001">
    <property type="protein sequence ID" value="MBS8259648.1"/>
    <property type="molecule type" value="Genomic_DNA"/>
</dbReference>
<evidence type="ECO:0000256" key="1">
    <source>
        <dbReference type="ARBA" id="ARBA00022729"/>
    </source>
</evidence>
<dbReference type="Proteomes" id="UP000705379">
    <property type="component" value="Unassembled WGS sequence"/>
</dbReference>
<dbReference type="InterPro" id="IPR041205">
    <property type="entry name" value="ScsC_N"/>
</dbReference>
<protein>
    <submittedName>
        <fullName evidence="7">DsbA family protein</fullName>
    </submittedName>
</protein>
<reference evidence="7" key="2">
    <citation type="journal article" date="2021" name="Microorganisms">
        <title>Bacterial Dimethylsulfoniopropionate Biosynthesis in the East China Sea.</title>
        <authorList>
            <person name="Liu J."/>
            <person name="Zhang Y."/>
            <person name="Liu J."/>
            <person name="Zhong H."/>
            <person name="Williams B.T."/>
            <person name="Zheng Y."/>
            <person name="Curson A.R.J."/>
            <person name="Sun C."/>
            <person name="Sun H."/>
            <person name="Song D."/>
            <person name="Wagner Mackenzie B."/>
            <person name="Bermejo Martinez A."/>
            <person name="Todd J.D."/>
            <person name="Zhang X.H."/>
        </authorList>
    </citation>
    <scope>NUCLEOTIDE SEQUENCE</scope>
    <source>
        <strain evidence="7">AESS21</strain>
    </source>
</reference>
<keyword evidence="3" id="KW-1015">Disulfide bond</keyword>
<organism evidence="7 8">
    <name type="scientific">Roseibium polysiphoniae</name>
    <dbReference type="NCBI Taxonomy" id="2571221"/>
    <lineage>
        <taxon>Bacteria</taxon>
        <taxon>Pseudomonadati</taxon>
        <taxon>Pseudomonadota</taxon>
        <taxon>Alphaproteobacteria</taxon>
        <taxon>Hyphomicrobiales</taxon>
        <taxon>Stappiaceae</taxon>
        <taxon>Roseibium</taxon>
    </lineage>
</organism>
<dbReference type="PANTHER" id="PTHR13887:SF14">
    <property type="entry name" value="DISULFIDE BOND FORMATION PROTEIN D"/>
    <property type="match status" value="1"/>
</dbReference>
<evidence type="ECO:0000256" key="4">
    <source>
        <dbReference type="ARBA" id="ARBA00023284"/>
    </source>
</evidence>
<dbReference type="InterPro" id="IPR001853">
    <property type="entry name" value="DSBA-like_thioredoxin_dom"/>
</dbReference>
<dbReference type="InterPro" id="IPR013766">
    <property type="entry name" value="Thioredoxin_domain"/>
</dbReference>
<comment type="caution">
    <text evidence="7">The sequence shown here is derived from an EMBL/GenBank/DDBJ whole genome shotgun (WGS) entry which is preliminary data.</text>
</comment>
<keyword evidence="2" id="KW-0560">Oxidoreductase</keyword>
<keyword evidence="4" id="KW-0676">Redox-active center</keyword>
<name>A0A944CAT3_9HYPH</name>
<dbReference type="PROSITE" id="PS51352">
    <property type="entry name" value="THIOREDOXIN_2"/>
    <property type="match status" value="1"/>
</dbReference>
<dbReference type="Gene3D" id="3.40.30.10">
    <property type="entry name" value="Glutaredoxin"/>
    <property type="match status" value="1"/>
</dbReference>
<feature type="chain" id="PRO_5037543811" evidence="5">
    <location>
        <begin position="41"/>
        <end position="266"/>
    </location>
</feature>
<dbReference type="PANTHER" id="PTHR13887">
    <property type="entry name" value="GLUTATHIONE S-TRANSFERASE KAPPA"/>
    <property type="match status" value="1"/>
</dbReference>
<evidence type="ECO:0000313" key="7">
    <source>
        <dbReference type="EMBL" id="MBS8259648.1"/>
    </source>
</evidence>
<dbReference type="CDD" id="cd03023">
    <property type="entry name" value="DsbA_Com1_like"/>
    <property type="match status" value="1"/>
</dbReference>
<feature type="domain" description="Thioredoxin" evidence="6">
    <location>
        <begin position="72"/>
        <end position="260"/>
    </location>
</feature>
<proteinExistence type="predicted"/>
<dbReference type="GO" id="GO:0016491">
    <property type="term" value="F:oxidoreductase activity"/>
    <property type="evidence" value="ECO:0007669"/>
    <property type="project" value="UniProtKB-KW"/>
</dbReference>
<accession>A0A944CAT3</accession>
<dbReference type="RefSeq" id="WP_213215223.1">
    <property type="nucleotide sequence ID" value="NZ_QTKU01000001.1"/>
</dbReference>
<evidence type="ECO:0000259" key="6">
    <source>
        <dbReference type="PROSITE" id="PS51352"/>
    </source>
</evidence>
<dbReference type="Pfam" id="PF18312">
    <property type="entry name" value="ScsC_N"/>
    <property type="match status" value="1"/>
</dbReference>
<sequence length="266" mass="28565">MFALSAALQRASRASRRLVLATAVSACALATVLAPAPTVAQDLDRSGVETIVREYLIENPEVIREALEELDRREKAAAEQARLQAVSDSADVLFNSARQVVLGNPDGDVTLVEFFDYNCGYCKRAYGDMVRLMEEDDNLKIVLKEFPVLGQGSVEAAQVAVAVNSVAPAKYADFHEALLLQRGQANRASALKAATDIGLSEEELGTVLVTDEAGQTIEEVYSLANRLGLTGTPSYVIGEEVVMGAVGYDQLKSKISSMRNCGETTC</sequence>
<dbReference type="InterPro" id="IPR036249">
    <property type="entry name" value="Thioredoxin-like_sf"/>
</dbReference>
<evidence type="ECO:0000256" key="5">
    <source>
        <dbReference type="SAM" id="SignalP"/>
    </source>
</evidence>
<evidence type="ECO:0000256" key="3">
    <source>
        <dbReference type="ARBA" id="ARBA00023157"/>
    </source>
</evidence>
<keyword evidence="1 5" id="KW-0732">Signal</keyword>
<gene>
    <name evidence="7" type="ORF">DYI23_05395</name>
</gene>
<reference evidence="7" key="1">
    <citation type="submission" date="2018-08" db="EMBL/GenBank/DDBJ databases">
        <authorList>
            <person name="Jin W."/>
            <person name="Wang H."/>
            <person name="Yang Y."/>
            <person name="Li M."/>
            <person name="Liu J."/>
        </authorList>
    </citation>
    <scope>NUCLEOTIDE SEQUENCE</scope>
    <source>
        <strain evidence="7">AESS21</strain>
    </source>
</reference>
<dbReference type="AlphaFoldDB" id="A0A944CAT3"/>